<keyword evidence="8" id="KW-1185">Reference proteome</keyword>
<dbReference type="GO" id="GO:0016020">
    <property type="term" value="C:membrane"/>
    <property type="evidence" value="ECO:0007669"/>
    <property type="project" value="UniProtKB-SubCell"/>
</dbReference>
<dbReference type="GO" id="GO:0020037">
    <property type="term" value="F:heme binding"/>
    <property type="evidence" value="ECO:0007669"/>
    <property type="project" value="InterPro"/>
</dbReference>
<keyword evidence="3" id="KW-0479">Metal-binding</keyword>
<protein>
    <recommendedName>
        <fullName evidence="9">Cytochrome P450</fullName>
    </recommendedName>
</protein>
<evidence type="ECO:0000256" key="3">
    <source>
        <dbReference type="ARBA" id="ARBA00022723"/>
    </source>
</evidence>
<comment type="subcellular location">
    <subcellularLocation>
        <location evidence="1">Membrane</location>
        <topology evidence="1">Single-pass membrane protein</topology>
    </subcellularLocation>
</comment>
<dbReference type="Gene3D" id="1.10.630.10">
    <property type="entry name" value="Cytochrome P450"/>
    <property type="match status" value="3"/>
</dbReference>
<comment type="caution">
    <text evidence="7">The sequence shown here is derived from an EMBL/GenBank/DDBJ whole genome shotgun (WGS) entry which is preliminary data.</text>
</comment>
<keyword evidence="5" id="KW-0472">Membrane</keyword>
<accession>A0A9Q1K344</accession>
<feature type="region of interest" description="Disordered" evidence="6">
    <location>
        <begin position="722"/>
        <end position="761"/>
    </location>
</feature>
<evidence type="ECO:0000256" key="5">
    <source>
        <dbReference type="ARBA" id="ARBA00023136"/>
    </source>
</evidence>
<keyword evidence="4" id="KW-1133">Transmembrane helix</keyword>
<dbReference type="GO" id="GO:0016709">
    <property type="term" value="F:oxidoreductase activity, acting on paired donors, with incorporation or reduction of molecular oxygen, NAD(P)H as one donor, and incorporation of one atom of oxygen"/>
    <property type="evidence" value="ECO:0007669"/>
    <property type="project" value="TreeGrafter"/>
</dbReference>
<dbReference type="InterPro" id="IPR036396">
    <property type="entry name" value="Cyt_P450_sf"/>
</dbReference>
<dbReference type="Proteomes" id="UP001153076">
    <property type="component" value="Unassembled WGS sequence"/>
</dbReference>
<organism evidence="7 8">
    <name type="scientific">Carnegiea gigantea</name>
    <dbReference type="NCBI Taxonomy" id="171969"/>
    <lineage>
        <taxon>Eukaryota</taxon>
        <taxon>Viridiplantae</taxon>
        <taxon>Streptophyta</taxon>
        <taxon>Embryophyta</taxon>
        <taxon>Tracheophyta</taxon>
        <taxon>Spermatophyta</taxon>
        <taxon>Magnoliopsida</taxon>
        <taxon>eudicotyledons</taxon>
        <taxon>Gunneridae</taxon>
        <taxon>Pentapetalae</taxon>
        <taxon>Caryophyllales</taxon>
        <taxon>Cactineae</taxon>
        <taxon>Cactaceae</taxon>
        <taxon>Cactoideae</taxon>
        <taxon>Echinocereeae</taxon>
        <taxon>Carnegiea</taxon>
    </lineage>
</organism>
<dbReference type="InterPro" id="IPR001128">
    <property type="entry name" value="Cyt_P450"/>
</dbReference>
<dbReference type="AlphaFoldDB" id="A0A9Q1K344"/>
<dbReference type="PRINTS" id="PR00463">
    <property type="entry name" value="EP450I"/>
</dbReference>
<reference evidence="7" key="1">
    <citation type="submission" date="2022-04" db="EMBL/GenBank/DDBJ databases">
        <title>Carnegiea gigantea Genome sequencing and assembly v2.</title>
        <authorList>
            <person name="Copetti D."/>
            <person name="Sanderson M.J."/>
            <person name="Burquez A."/>
            <person name="Wojciechowski M.F."/>
        </authorList>
    </citation>
    <scope>NUCLEOTIDE SEQUENCE</scope>
    <source>
        <strain evidence="7">SGP5-SGP5p</strain>
        <tissue evidence="7">Aerial part</tissue>
    </source>
</reference>
<dbReference type="EMBL" id="JAKOGI010000403">
    <property type="protein sequence ID" value="KAJ8435580.1"/>
    <property type="molecule type" value="Genomic_DNA"/>
</dbReference>
<evidence type="ECO:0000256" key="1">
    <source>
        <dbReference type="ARBA" id="ARBA00004167"/>
    </source>
</evidence>
<dbReference type="SUPFAM" id="SSF48264">
    <property type="entry name" value="Cytochrome P450"/>
    <property type="match status" value="2"/>
</dbReference>
<dbReference type="Pfam" id="PF00067">
    <property type="entry name" value="p450"/>
    <property type="match status" value="2"/>
</dbReference>
<dbReference type="PANTHER" id="PTHR24298:SF59">
    <property type="entry name" value="CYTOCHROME P450, FAMILY 705, SUBFAMILY A, POLYPEPTIDE 25-RELATED"/>
    <property type="match status" value="1"/>
</dbReference>
<evidence type="ECO:0008006" key="9">
    <source>
        <dbReference type="Google" id="ProtNLM"/>
    </source>
</evidence>
<dbReference type="OrthoDB" id="2789670at2759"/>
<proteinExistence type="predicted"/>
<evidence type="ECO:0000313" key="7">
    <source>
        <dbReference type="EMBL" id="KAJ8435580.1"/>
    </source>
</evidence>
<dbReference type="InterPro" id="IPR002401">
    <property type="entry name" value="Cyt_P450_E_grp-I"/>
</dbReference>
<dbReference type="PANTHER" id="PTHR24298">
    <property type="entry name" value="FLAVONOID 3'-MONOOXYGENASE-RELATED"/>
    <property type="match status" value="1"/>
</dbReference>
<sequence>MEVNPASKVQRFSATLTYSSSVSWSLTLIFNSVFPNNDDEDSLQLPPSAPYPPFIGHLHHLLSPRLFQSSHNLSLKYGSILHLCLGATPCLLLLVPRQIQRSRAIRREEIKRLIEKMANCSKEKRTVELGAEVLKLTNNVVCQMAMTTRKLFRQTFELGSKLCFGDVLGPFKWGIYWLYVKKTAVLTPGFDKLLETVLQKAGDEIETVVGRSKLAADYIHLYLFALRECRQQCNVGGYDLPEKMFVAINLYSIMRDSNVWHDPDTFMLERFLVAKGEDEEGDDESGVLLVRASGLFLRWQKKRLSRITVSTLVHFTIAAMVQCFDWKVGDGDGARVDMEPGTGLTMRMSHALCRKVLKVIRVAHQMKHSFVYTSLLTETTTKESYKSLYCGMATCFWECQNEANPKANGSAILKINWSKCPRLYKESYKAIKGLDYHDYDGSRAEYGCTIYGGYQLAIKGEEEIDTLDEKGLKKSQNTRYMDIFIAGTDTAADTIQWALAELINHPHIFRKVREEIETVVERSKLVEESDIPNLSYLQAVVKGALRLHPPALITTRECRQQCKVAGYDMPEKTSVAISLHSIMRDPNVWDDPSTFRPERFKATKGEDEEDYENVGDGDGARVDNEPGTGITMGMAHPFLCLPIIHLDHLGLKLVHVNGMTRRGPHANKQFKVFHPELKSAVWMLLSSRRTKLAHHMKDLLFSYPLSSHTVWTTFSVGVPGEGMEGFHTPESRGENATQRGEQQARTKEQGGQPKRSKSLEI</sequence>
<gene>
    <name evidence="7" type="ORF">Cgig2_021734</name>
</gene>
<evidence type="ECO:0000313" key="8">
    <source>
        <dbReference type="Proteomes" id="UP001153076"/>
    </source>
</evidence>
<dbReference type="GO" id="GO:0005506">
    <property type="term" value="F:iron ion binding"/>
    <property type="evidence" value="ECO:0007669"/>
    <property type="project" value="InterPro"/>
</dbReference>
<evidence type="ECO:0000256" key="4">
    <source>
        <dbReference type="ARBA" id="ARBA00022989"/>
    </source>
</evidence>
<evidence type="ECO:0000256" key="2">
    <source>
        <dbReference type="ARBA" id="ARBA00022692"/>
    </source>
</evidence>
<dbReference type="InterPro" id="IPR051103">
    <property type="entry name" value="Plant_metabolite_P450s"/>
</dbReference>
<keyword evidence="2" id="KW-0812">Transmembrane</keyword>
<name>A0A9Q1K344_9CARY</name>
<evidence type="ECO:0000256" key="6">
    <source>
        <dbReference type="SAM" id="MobiDB-lite"/>
    </source>
</evidence>